<protein>
    <submittedName>
        <fullName evidence="8">Uncharacterized protein</fullName>
    </submittedName>
</protein>
<keyword evidence="4" id="KW-0809">Transit peptide</keyword>
<gene>
    <name evidence="8" type="ORF">BJ684DRAFT_18338</name>
</gene>
<dbReference type="OrthoDB" id="6246201at2759"/>
<dbReference type="EMBL" id="KZ987740">
    <property type="protein sequence ID" value="RKP15321.1"/>
    <property type="molecule type" value="Genomic_DNA"/>
</dbReference>
<keyword evidence="9" id="KW-1185">Reference proteome</keyword>
<name>A0A4P9YA31_9FUNG</name>
<feature type="compositionally biased region" description="Polar residues" evidence="7">
    <location>
        <begin position="15"/>
        <end position="25"/>
    </location>
</feature>
<dbReference type="GO" id="GO:0005743">
    <property type="term" value="C:mitochondrial inner membrane"/>
    <property type="evidence" value="ECO:0007669"/>
    <property type="project" value="UniProtKB-SubCell"/>
</dbReference>
<comment type="subcellular location">
    <subcellularLocation>
        <location evidence="1">Mitochondrion inner membrane</location>
        <topology evidence="1">Peripheral membrane protein</topology>
        <orientation evidence="1">Matrix side</orientation>
    </subcellularLocation>
</comment>
<dbReference type="PANTHER" id="PTHR31107">
    <property type="entry name" value="APOPTOGENIC PROTEIN 1, MITOCHONDRIAL"/>
    <property type="match status" value="1"/>
</dbReference>
<dbReference type="PANTHER" id="PTHR31107:SF2">
    <property type="entry name" value="CYTOCHROME C OXIDASE ASSEMBLY FACTOR 8"/>
    <property type="match status" value="1"/>
</dbReference>
<keyword evidence="3" id="KW-0999">Mitochondrion inner membrane</keyword>
<dbReference type="InterPro" id="IPR018796">
    <property type="entry name" value="COA8"/>
</dbReference>
<evidence type="ECO:0000313" key="9">
    <source>
        <dbReference type="Proteomes" id="UP000267251"/>
    </source>
</evidence>
<dbReference type="AlphaFoldDB" id="A0A4P9YA31"/>
<evidence type="ECO:0000256" key="2">
    <source>
        <dbReference type="ARBA" id="ARBA00005453"/>
    </source>
</evidence>
<keyword evidence="6" id="KW-0472">Membrane</keyword>
<keyword evidence="5" id="KW-0496">Mitochondrion</keyword>
<accession>A0A4P9YA31</accession>
<reference evidence="9" key="1">
    <citation type="journal article" date="2018" name="Nat. Microbiol.">
        <title>Leveraging single-cell genomics to expand the fungal tree of life.</title>
        <authorList>
            <person name="Ahrendt S.R."/>
            <person name="Quandt C.A."/>
            <person name="Ciobanu D."/>
            <person name="Clum A."/>
            <person name="Salamov A."/>
            <person name="Andreopoulos B."/>
            <person name="Cheng J.F."/>
            <person name="Woyke T."/>
            <person name="Pelin A."/>
            <person name="Henrissat B."/>
            <person name="Reynolds N.K."/>
            <person name="Benny G.L."/>
            <person name="Smith M.E."/>
            <person name="James T.Y."/>
            <person name="Grigoriev I.V."/>
        </authorList>
    </citation>
    <scope>NUCLEOTIDE SEQUENCE [LARGE SCALE GENOMIC DNA]</scope>
</reference>
<dbReference type="Proteomes" id="UP000267251">
    <property type="component" value="Unassembled WGS sequence"/>
</dbReference>
<evidence type="ECO:0000256" key="1">
    <source>
        <dbReference type="ARBA" id="ARBA00004443"/>
    </source>
</evidence>
<evidence type="ECO:0000256" key="3">
    <source>
        <dbReference type="ARBA" id="ARBA00022792"/>
    </source>
</evidence>
<proteinExistence type="inferred from homology"/>
<feature type="region of interest" description="Disordered" evidence="7">
    <location>
        <begin position="1"/>
        <end position="37"/>
    </location>
</feature>
<evidence type="ECO:0000256" key="6">
    <source>
        <dbReference type="ARBA" id="ARBA00023136"/>
    </source>
</evidence>
<evidence type="ECO:0000256" key="7">
    <source>
        <dbReference type="SAM" id="MobiDB-lite"/>
    </source>
</evidence>
<dbReference type="Pfam" id="PF10231">
    <property type="entry name" value="COA8"/>
    <property type="match status" value="1"/>
</dbReference>
<comment type="similarity">
    <text evidence="2">Belongs to the COA8 family.</text>
</comment>
<evidence type="ECO:0000313" key="8">
    <source>
        <dbReference type="EMBL" id="RKP15321.1"/>
    </source>
</evidence>
<sequence>MPSYGTCGRHARSVQAHSPTSTGPSRTLLGPPRPVSKVRPVVLPAPLDETPSERAYRIRCRKANERHEEFWHGNNALFASQLTNAKALEDPEALTTFYQRFAMNQQTSHREYTLWWWKENFILLGLAIRARLSRWSVGSKATPTETYFDGRDTL</sequence>
<evidence type="ECO:0000256" key="4">
    <source>
        <dbReference type="ARBA" id="ARBA00022946"/>
    </source>
</evidence>
<dbReference type="GO" id="GO:0097193">
    <property type="term" value="P:intrinsic apoptotic signaling pathway"/>
    <property type="evidence" value="ECO:0007669"/>
    <property type="project" value="InterPro"/>
</dbReference>
<organism evidence="8 9">
    <name type="scientific">Piptocephalis cylindrospora</name>
    <dbReference type="NCBI Taxonomy" id="1907219"/>
    <lineage>
        <taxon>Eukaryota</taxon>
        <taxon>Fungi</taxon>
        <taxon>Fungi incertae sedis</taxon>
        <taxon>Zoopagomycota</taxon>
        <taxon>Zoopagomycotina</taxon>
        <taxon>Zoopagomycetes</taxon>
        <taxon>Zoopagales</taxon>
        <taxon>Piptocephalidaceae</taxon>
        <taxon>Piptocephalis</taxon>
    </lineage>
</organism>
<evidence type="ECO:0000256" key="5">
    <source>
        <dbReference type="ARBA" id="ARBA00023128"/>
    </source>
</evidence>